<evidence type="ECO:0000313" key="2">
    <source>
        <dbReference type="Proteomes" id="UP000267145"/>
    </source>
</evidence>
<dbReference type="EMBL" id="RBVV01000012">
    <property type="protein sequence ID" value="RNJ59805.1"/>
    <property type="molecule type" value="Genomic_DNA"/>
</dbReference>
<comment type="caution">
    <text evidence="1">The sequence shown here is derived from an EMBL/GenBank/DDBJ whole genome shotgun (WGS) entry which is preliminary data.</text>
</comment>
<organism evidence="1 2">
    <name type="scientific">Verticillium nonalfalfae</name>
    <dbReference type="NCBI Taxonomy" id="1051616"/>
    <lineage>
        <taxon>Eukaryota</taxon>
        <taxon>Fungi</taxon>
        <taxon>Dikarya</taxon>
        <taxon>Ascomycota</taxon>
        <taxon>Pezizomycotina</taxon>
        <taxon>Sordariomycetes</taxon>
        <taxon>Hypocreomycetidae</taxon>
        <taxon>Glomerellales</taxon>
        <taxon>Plectosphaerellaceae</taxon>
        <taxon>Verticillium</taxon>
    </lineage>
</organism>
<dbReference type="Proteomes" id="UP000267145">
    <property type="component" value="Unassembled WGS sequence"/>
</dbReference>
<dbReference type="AlphaFoldDB" id="A0A3M9YHZ1"/>
<accession>A0A3M9YHZ1</accession>
<reference evidence="1 2" key="1">
    <citation type="submission" date="2018-10" db="EMBL/GenBank/DDBJ databases">
        <title>Genome sequence of Verticillium nonalfalfae VnAa140.</title>
        <authorList>
            <person name="Stajich J.E."/>
            <person name="Kasson M.T."/>
        </authorList>
    </citation>
    <scope>NUCLEOTIDE SEQUENCE [LARGE SCALE GENOMIC DNA]</scope>
    <source>
        <strain evidence="1 2">VnAa140</strain>
    </source>
</reference>
<evidence type="ECO:0000313" key="1">
    <source>
        <dbReference type="EMBL" id="RNJ59805.1"/>
    </source>
</evidence>
<keyword evidence="2" id="KW-1185">Reference proteome</keyword>
<dbReference type="STRING" id="1051616.A0A3M9YHZ1"/>
<dbReference type="RefSeq" id="XP_028497963.1">
    <property type="nucleotide sequence ID" value="XM_028635288.1"/>
</dbReference>
<dbReference type="GeneID" id="39604732"/>
<gene>
    <name evidence="1" type="ORF">D7B24_001043</name>
</gene>
<sequence>MVLADGLGSVPLPAAENIKLSLNGRPDLLINTHPTTRKLLQTHCDGGKLHMHQMKDGSIRASGDFSAGNVGEDPEKMADELFATLKPSFKNGDDPEFGNFTIGVWPDPEDRYQIWIN</sequence>
<name>A0A3M9YHZ1_9PEZI</name>
<protein>
    <submittedName>
        <fullName evidence="1">Uncharacterized protein</fullName>
    </submittedName>
</protein>
<proteinExistence type="predicted"/>